<dbReference type="Proteomes" id="UP000030653">
    <property type="component" value="Unassembled WGS sequence"/>
</dbReference>
<evidence type="ECO:0000256" key="5">
    <source>
        <dbReference type="ARBA" id="ARBA00023128"/>
    </source>
</evidence>
<dbReference type="GO" id="GO:0005762">
    <property type="term" value="C:mitochondrial large ribosomal subunit"/>
    <property type="evidence" value="ECO:0007669"/>
    <property type="project" value="TreeGrafter"/>
</dbReference>
<evidence type="ECO:0000313" key="8">
    <source>
        <dbReference type="EMBL" id="EJU01885.1"/>
    </source>
</evidence>
<dbReference type="STRING" id="1858805.M5G143"/>
<dbReference type="Pfam" id="PF01783">
    <property type="entry name" value="Ribosomal_L32p"/>
    <property type="match status" value="1"/>
</dbReference>
<dbReference type="HOGENOM" id="CLU_129084_0_3_1"/>
<evidence type="ECO:0000256" key="1">
    <source>
        <dbReference type="ARBA" id="ARBA00004173"/>
    </source>
</evidence>
<dbReference type="OMA" id="TQRHARP"/>
<dbReference type="RefSeq" id="XP_040628782.1">
    <property type="nucleotide sequence ID" value="XM_040775099.1"/>
</dbReference>
<comment type="similarity">
    <text evidence="2">Belongs to the bacterial ribosomal protein bL32 family.</text>
</comment>
<dbReference type="GO" id="GO:0006412">
    <property type="term" value="P:translation"/>
    <property type="evidence" value="ECO:0007669"/>
    <property type="project" value="InterPro"/>
</dbReference>
<keyword evidence="9" id="KW-1185">Reference proteome</keyword>
<proteinExistence type="inferred from homology"/>
<sequence length="127" mass="13751">MAALVTSVLLPQKPSPWSIVGLFKISTFQKRVTPLGFSTVLGAGLLQNLLDLFPPFLLAVPKKKVSHSRKAMRSANKGLKDKHNIVNCPACGSAKLAHHICQRCLGELNRAWKTQQKAGQGIFAGAH</sequence>
<dbReference type="HAMAP" id="MF_00340">
    <property type="entry name" value="Ribosomal_bL32"/>
    <property type="match status" value="1"/>
</dbReference>
<gene>
    <name evidence="8" type="ORF">DACRYDRAFT_52312</name>
</gene>
<keyword evidence="5" id="KW-0496">Mitochondrion</keyword>
<dbReference type="AlphaFoldDB" id="M5G143"/>
<dbReference type="InterPro" id="IPR051991">
    <property type="entry name" value="Mitoribosomal_protein_bL32"/>
</dbReference>
<evidence type="ECO:0000256" key="6">
    <source>
        <dbReference type="ARBA" id="ARBA00023274"/>
    </source>
</evidence>
<dbReference type="EMBL" id="JH795863">
    <property type="protein sequence ID" value="EJU01885.1"/>
    <property type="molecule type" value="Genomic_DNA"/>
</dbReference>
<reference evidence="8 9" key="1">
    <citation type="journal article" date="2012" name="Science">
        <title>The Paleozoic origin of enzymatic lignin decomposition reconstructed from 31 fungal genomes.</title>
        <authorList>
            <person name="Floudas D."/>
            <person name="Binder M."/>
            <person name="Riley R."/>
            <person name="Barry K."/>
            <person name="Blanchette R.A."/>
            <person name="Henrissat B."/>
            <person name="Martinez A.T."/>
            <person name="Otillar R."/>
            <person name="Spatafora J.W."/>
            <person name="Yadav J.S."/>
            <person name="Aerts A."/>
            <person name="Benoit I."/>
            <person name="Boyd A."/>
            <person name="Carlson A."/>
            <person name="Copeland A."/>
            <person name="Coutinho P.M."/>
            <person name="de Vries R.P."/>
            <person name="Ferreira P."/>
            <person name="Findley K."/>
            <person name="Foster B."/>
            <person name="Gaskell J."/>
            <person name="Glotzer D."/>
            <person name="Gorecki P."/>
            <person name="Heitman J."/>
            <person name="Hesse C."/>
            <person name="Hori C."/>
            <person name="Igarashi K."/>
            <person name="Jurgens J.A."/>
            <person name="Kallen N."/>
            <person name="Kersten P."/>
            <person name="Kohler A."/>
            <person name="Kuees U."/>
            <person name="Kumar T.K.A."/>
            <person name="Kuo A."/>
            <person name="LaButti K."/>
            <person name="Larrondo L.F."/>
            <person name="Lindquist E."/>
            <person name="Ling A."/>
            <person name="Lombard V."/>
            <person name="Lucas S."/>
            <person name="Lundell T."/>
            <person name="Martin R."/>
            <person name="McLaughlin D.J."/>
            <person name="Morgenstern I."/>
            <person name="Morin E."/>
            <person name="Murat C."/>
            <person name="Nagy L.G."/>
            <person name="Nolan M."/>
            <person name="Ohm R.A."/>
            <person name="Patyshakuliyeva A."/>
            <person name="Rokas A."/>
            <person name="Ruiz-Duenas F.J."/>
            <person name="Sabat G."/>
            <person name="Salamov A."/>
            <person name="Samejima M."/>
            <person name="Schmutz J."/>
            <person name="Slot J.C."/>
            <person name="St John F."/>
            <person name="Stenlid J."/>
            <person name="Sun H."/>
            <person name="Sun S."/>
            <person name="Syed K."/>
            <person name="Tsang A."/>
            <person name="Wiebenga A."/>
            <person name="Young D."/>
            <person name="Pisabarro A."/>
            <person name="Eastwood D.C."/>
            <person name="Martin F."/>
            <person name="Cullen D."/>
            <person name="Grigoriev I.V."/>
            <person name="Hibbett D.S."/>
        </authorList>
    </citation>
    <scope>NUCLEOTIDE SEQUENCE [LARGE SCALE GENOMIC DNA]</scope>
    <source>
        <strain evidence="8 9">DJM-731 SS1</strain>
    </source>
</reference>
<evidence type="ECO:0000313" key="9">
    <source>
        <dbReference type="Proteomes" id="UP000030653"/>
    </source>
</evidence>
<evidence type="ECO:0000256" key="7">
    <source>
        <dbReference type="ARBA" id="ARBA00039935"/>
    </source>
</evidence>
<keyword evidence="4" id="KW-0689">Ribosomal protein</keyword>
<dbReference type="PANTHER" id="PTHR21026">
    <property type="entry name" value="39S RIBOSOMAL PROTEIN L32, MITOCHONDRIAL"/>
    <property type="match status" value="1"/>
</dbReference>
<dbReference type="InterPro" id="IPR011332">
    <property type="entry name" value="Ribosomal_zn-bd"/>
</dbReference>
<keyword evidence="6" id="KW-0687">Ribonucleoprotein</keyword>
<evidence type="ECO:0000256" key="3">
    <source>
        <dbReference type="ARBA" id="ARBA00022946"/>
    </source>
</evidence>
<dbReference type="GO" id="GO:0003735">
    <property type="term" value="F:structural constituent of ribosome"/>
    <property type="evidence" value="ECO:0007669"/>
    <property type="project" value="InterPro"/>
</dbReference>
<evidence type="ECO:0000256" key="4">
    <source>
        <dbReference type="ARBA" id="ARBA00022980"/>
    </source>
</evidence>
<comment type="subcellular location">
    <subcellularLocation>
        <location evidence="1">Mitochondrion</location>
    </subcellularLocation>
</comment>
<dbReference type="InterPro" id="IPR002677">
    <property type="entry name" value="Ribosomal_bL32"/>
</dbReference>
<evidence type="ECO:0000256" key="2">
    <source>
        <dbReference type="ARBA" id="ARBA00008560"/>
    </source>
</evidence>
<accession>M5G143</accession>
<dbReference type="PANTHER" id="PTHR21026:SF2">
    <property type="entry name" value="LARGE RIBOSOMAL SUBUNIT PROTEIN BL32M"/>
    <property type="match status" value="1"/>
</dbReference>
<dbReference type="GeneID" id="63690161"/>
<dbReference type="NCBIfam" id="TIGR01031">
    <property type="entry name" value="rpmF_bact"/>
    <property type="match status" value="1"/>
</dbReference>
<dbReference type="OrthoDB" id="2014905at2759"/>
<dbReference type="SUPFAM" id="SSF57829">
    <property type="entry name" value="Zn-binding ribosomal proteins"/>
    <property type="match status" value="1"/>
</dbReference>
<protein>
    <recommendedName>
        <fullName evidence="7">Large ribosomal subunit protein bL32m</fullName>
    </recommendedName>
</protein>
<name>M5G143_DACPD</name>
<organism evidence="8 9">
    <name type="scientific">Dacryopinax primogenitus (strain DJM 731)</name>
    <name type="common">Brown rot fungus</name>
    <dbReference type="NCBI Taxonomy" id="1858805"/>
    <lineage>
        <taxon>Eukaryota</taxon>
        <taxon>Fungi</taxon>
        <taxon>Dikarya</taxon>
        <taxon>Basidiomycota</taxon>
        <taxon>Agaricomycotina</taxon>
        <taxon>Dacrymycetes</taxon>
        <taxon>Dacrymycetales</taxon>
        <taxon>Dacrymycetaceae</taxon>
        <taxon>Dacryopinax</taxon>
    </lineage>
</organism>
<keyword evidence="3" id="KW-0809">Transit peptide</keyword>